<feature type="region of interest" description="Disordered" evidence="1">
    <location>
        <begin position="418"/>
        <end position="437"/>
    </location>
</feature>
<protein>
    <submittedName>
        <fullName evidence="3">CHAT domain-containing protein</fullName>
    </submittedName>
</protein>
<dbReference type="InterPro" id="IPR024983">
    <property type="entry name" value="CHAT_dom"/>
</dbReference>
<dbReference type="Pfam" id="PF12770">
    <property type="entry name" value="CHAT"/>
    <property type="match status" value="1"/>
</dbReference>
<proteinExistence type="predicted"/>
<dbReference type="OrthoDB" id="9761935at2"/>
<dbReference type="Proteomes" id="UP000272400">
    <property type="component" value="Unassembled WGS sequence"/>
</dbReference>
<accession>A0A3N1D759</accession>
<comment type="caution">
    <text evidence="3">The sequence shown here is derived from an EMBL/GenBank/DDBJ whole genome shotgun (WGS) entry which is preliminary data.</text>
</comment>
<organism evidence="3 4">
    <name type="scientific">Actinocorallia herbida</name>
    <dbReference type="NCBI Taxonomy" id="58109"/>
    <lineage>
        <taxon>Bacteria</taxon>
        <taxon>Bacillati</taxon>
        <taxon>Actinomycetota</taxon>
        <taxon>Actinomycetes</taxon>
        <taxon>Streptosporangiales</taxon>
        <taxon>Thermomonosporaceae</taxon>
        <taxon>Actinocorallia</taxon>
    </lineage>
</organism>
<name>A0A3N1D759_9ACTN</name>
<evidence type="ECO:0000313" key="4">
    <source>
        <dbReference type="Proteomes" id="UP000272400"/>
    </source>
</evidence>
<evidence type="ECO:0000256" key="1">
    <source>
        <dbReference type="SAM" id="MobiDB-lite"/>
    </source>
</evidence>
<dbReference type="EMBL" id="RJKE01000001">
    <property type="protein sequence ID" value="ROO89364.1"/>
    <property type="molecule type" value="Genomic_DNA"/>
</dbReference>
<gene>
    <name evidence="3" type="ORF">EDD29_7054</name>
</gene>
<dbReference type="AlphaFoldDB" id="A0A3N1D759"/>
<keyword evidence="4" id="KW-1185">Reference proteome</keyword>
<dbReference type="RefSeq" id="WP_123668474.1">
    <property type="nucleotide sequence ID" value="NZ_RJKE01000001.1"/>
</dbReference>
<evidence type="ECO:0000259" key="2">
    <source>
        <dbReference type="Pfam" id="PF12770"/>
    </source>
</evidence>
<evidence type="ECO:0000313" key="3">
    <source>
        <dbReference type="EMBL" id="ROO89364.1"/>
    </source>
</evidence>
<sequence>MIDTLLAGALDAKETGDLTEGHRLLGTALRHCAGDPALTARVQAVMVALLTASGRTAEALVLADRAEPHLAGADLERLSLHRSYARASQGKVDRPARPGSDDPVWRAARFMANGISLAQAGRFQAAESALGAAASLAARTGPRRLELMVRHNEAHLAGLRGQFSRALGIFAEIAPEFTGERRAQHRLDHASALLAAGLCGDARELLAETVGAAARAGFAADAATALLARAEAELACGDAALAAESAREAELAFAAQSRPGWEAQARSVLLRAQAARGERSASLLVSVRTTAARLEAFGWTDPALRTRVEAALAFPAEPDLLPRPVTAASAALRLRAYRTTAHVHWARGEETQARKALRDALRTAASLGASGDSVELRGVLGGACADLSPLAVRLARTDRELLELEELRRSILFPAPARRPPTGRLSGRARALSTGAATTRPTVTTSDLLAGLHGIGLLELVRAGDHLLALAVRDGRVRRAALGSYDAAVRETRLICAALTRAMTDGSSPATPIASLRTRFAPALTLLDGLELVIAPTGSLYGLPWTTVTEAPFTVVPSATAWLLAQERRAEPGPVVLLSGPGLRHTDSELASIAALYPDARIHTDAGALAGARLAHIAAHGVHLHDDPMGSHLDLCSGPLTGHDLNTLEPPPSVMVLSACDTGQGNDLPGLPGILLSVGVRTVIASVTPLPDAAAPALMADLHRHLSDGATPTAALAALPRTPGRLGLQSYGAGT</sequence>
<reference evidence="3 4" key="1">
    <citation type="submission" date="2018-11" db="EMBL/GenBank/DDBJ databases">
        <title>Sequencing the genomes of 1000 actinobacteria strains.</title>
        <authorList>
            <person name="Klenk H.-P."/>
        </authorList>
    </citation>
    <scope>NUCLEOTIDE SEQUENCE [LARGE SCALE GENOMIC DNA]</scope>
    <source>
        <strain evidence="3 4">DSM 44254</strain>
    </source>
</reference>
<feature type="domain" description="CHAT" evidence="2">
    <location>
        <begin position="531"/>
        <end position="717"/>
    </location>
</feature>